<feature type="transmembrane region" description="Helical" evidence="7">
    <location>
        <begin position="345"/>
        <end position="364"/>
    </location>
</feature>
<dbReference type="EMBL" id="JBHSOF010000006">
    <property type="protein sequence ID" value="MFC5662731.1"/>
    <property type="molecule type" value="Genomic_DNA"/>
</dbReference>
<comment type="similarity">
    <text evidence="2">Belongs to the chromate ion transporter (CHR) (TC 2.A.51) family.</text>
</comment>
<dbReference type="InterPro" id="IPR052518">
    <property type="entry name" value="CHR_Transporter"/>
</dbReference>
<dbReference type="PANTHER" id="PTHR43663">
    <property type="entry name" value="CHROMATE TRANSPORT PROTEIN-RELATED"/>
    <property type="match status" value="1"/>
</dbReference>
<keyword evidence="3" id="KW-1003">Cell membrane</keyword>
<dbReference type="InterPro" id="IPR003370">
    <property type="entry name" value="Chromate_transpt"/>
</dbReference>
<keyword evidence="4 7" id="KW-0812">Transmembrane</keyword>
<dbReference type="PIRSF" id="PIRSF004810">
    <property type="entry name" value="ChrA"/>
    <property type="match status" value="1"/>
</dbReference>
<dbReference type="NCBIfam" id="TIGR00937">
    <property type="entry name" value="2A51"/>
    <property type="match status" value="1"/>
</dbReference>
<organism evidence="8 9">
    <name type="scientific">Kitasatospora misakiensis</name>
    <dbReference type="NCBI Taxonomy" id="67330"/>
    <lineage>
        <taxon>Bacteria</taxon>
        <taxon>Bacillati</taxon>
        <taxon>Actinomycetota</taxon>
        <taxon>Actinomycetes</taxon>
        <taxon>Kitasatosporales</taxon>
        <taxon>Streptomycetaceae</taxon>
        <taxon>Kitasatospora</taxon>
    </lineage>
</organism>
<reference evidence="9" key="1">
    <citation type="journal article" date="2019" name="Int. J. Syst. Evol. Microbiol.">
        <title>The Global Catalogue of Microorganisms (GCM) 10K type strain sequencing project: providing services to taxonomists for standard genome sequencing and annotation.</title>
        <authorList>
            <consortium name="The Broad Institute Genomics Platform"/>
            <consortium name="The Broad Institute Genome Sequencing Center for Infectious Disease"/>
            <person name="Wu L."/>
            <person name="Ma J."/>
        </authorList>
    </citation>
    <scope>NUCLEOTIDE SEQUENCE [LARGE SCALE GENOMIC DNA]</scope>
    <source>
        <strain evidence="9">CGMCC 4.1437</strain>
    </source>
</reference>
<accession>A0ABW0X2J3</accession>
<keyword evidence="6 7" id="KW-0472">Membrane</keyword>
<evidence type="ECO:0000256" key="6">
    <source>
        <dbReference type="ARBA" id="ARBA00023136"/>
    </source>
</evidence>
<feature type="transmembrane region" description="Helical" evidence="7">
    <location>
        <begin position="370"/>
        <end position="386"/>
    </location>
</feature>
<dbReference type="Pfam" id="PF02417">
    <property type="entry name" value="Chromate_transp"/>
    <property type="match status" value="2"/>
</dbReference>
<comment type="subcellular location">
    <subcellularLocation>
        <location evidence="1">Cell membrane</location>
        <topology evidence="1">Multi-pass membrane protein</topology>
    </subcellularLocation>
</comment>
<evidence type="ECO:0000256" key="3">
    <source>
        <dbReference type="ARBA" id="ARBA00022475"/>
    </source>
</evidence>
<feature type="transmembrane region" description="Helical" evidence="7">
    <location>
        <begin position="241"/>
        <end position="263"/>
    </location>
</feature>
<evidence type="ECO:0000256" key="1">
    <source>
        <dbReference type="ARBA" id="ARBA00004651"/>
    </source>
</evidence>
<evidence type="ECO:0000256" key="5">
    <source>
        <dbReference type="ARBA" id="ARBA00022989"/>
    </source>
</evidence>
<keyword evidence="5 7" id="KW-1133">Transmembrane helix</keyword>
<feature type="transmembrane region" description="Helical" evidence="7">
    <location>
        <begin position="312"/>
        <end position="333"/>
    </location>
</feature>
<proteinExistence type="inferred from homology"/>
<feature type="transmembrane region" description="Helical" evidence="7">
    <location>
        <begin position="166"/>
        <end position="190"/>
    </location>
</feature>
<evidence type="ECO:0000256" key="7">
    <source>
        <dbReference type="SAM" id="Phobius"/>
    </source>
</evidence>
<feature type="transmembrane region" description="Helical" evidence="7">
    <location>
        <begin position="92"/>
        <end position="116"/>
    </location>
</feature>
<feature type="transmembrane region" description="Helical" evidence="7">
    <location>
        <begin position="284"/>
        <end position="306"/>
    </location>
</feature>
<dbReference type="InterPro" id="IPR014047">
    <property type="entry name" value="Chr_Tranpt_l_chain"/>
</dbReference>
<evidence type="ECO:0000313" key="8">
    <source>
        <dbReference type="EMBL" id="MFC5662731.1"/>
    </source>
</evidence>
<feature type="transmembrane region" description="Helical" evidence="7">
    <location>
        <begin position="391"/>
        <end position="410"/>
    </location>
</feature>
<evidence type="ECO:0000256" key="2">
    <source>
        <dbReference type="ARBA" id="ARBA00005262"/>
    </source>
</evidence>
<evidence type="ECO:0000256" key="4">
    <source>
        <dbReference type="ARBA" id="ARBA00022692"/>
    </source>
</evidence>
<dbReference type="RefSeq" id="WP_380224360.1">
    <property type="nucleotide sequence ID" value="NZ_JBHSOF010000006.1"/>
</dbReference>
<dbReference type="Proteomes" id="UP001595975">
    <property type="component" value="Unassembled WGS sequence"/>
</dbReference>
<feature type="transmembrane region" description="Helical" evidence="7">
    <location>
        <begin position="122"/>
        <end position="146"/>
    </location>
</feature>
<sequence>MLPDSHIGGAGESGRVVGLGTIAREWGRIGITGFGGPPAHILLLRRLCVERRRWLTPEEFEDGIAATNLLPGPASTQLAVFTAWRLRGLPGALVGGACFIGPGLVLILALSVLFLAGDPPLWVLGAAAGAGAAVPAVAVQAATSLVPASFGRMGRARSARARWTGYALAGAAAAVLTGPWLVLVLIAAGLTEIAVRGRGRGRGPSNGPAPDGRTGGMGGRAAGLPLATGPLALGALGGLGAVAWVAFKVGALSYGGGFVIIPLMRDDAVHRYHWMTDGQFLNAVALGQVTPGPVVHTVAVVGYAAAGIAGGLLAAAVAFAPSFLFVILGGRHFDRLRADRRVQDFLTGAGPAVVGAIAGSALPLAAALGYGWQWGVLAAALLWLVLARRGVVLTLLAAGAAGVLAVAAGLPPA</sequence>
<dbReference type="PANTHER" id="PTHR43663:SF1">
    <property type="entry name" value="CHROMATE TRANSPORTER"/>
    <property type="match status" value="1"/>
</dbReference>
<name>A0ABW0X2J3_9ACTN</name>
<gene>
    <name evidence="8" type="primary">chrA</name>
    <name evidence="8" type="ORF">ACFP3U_07000</name>
</gene>
<keyword evidence="9" id="KW-1185">Reference proteome</keyword>
<protein>
    <submittedName>
        <fullName evidence="8">Chromate efflux transporter</fullName>
    </submittedName>
</protein>
<evidence type="ECO:0000313" key="9">
    <source>
        <dbReference type="Proteomes" id="UP001595975"/>
    </source>
</evidence>
<comment type="caution">
    <text evidence="8">The sequence shown here is derived from an EMBL/GenBank/DDBJ whole genome shotgun (WGS) entry which is preliminary data.</text>
</comment>